<reference evidence="2 3" key="1">
    <citation type="submission" date="2020-01" db="EMBL/GenBank/DDBJ databases">
        <title>Genome analysis.</title>
        <authorList>
            <person name="Wu S."/>
            <person name="Wang G."/>
        </authorList>
    </citation>
    <scope>NUCLEOTIDE SEQUENCE [LARGE SCALE GENOMIC DNA]</scope>
    <source>
        <strain evidence="2 3">SYL130</strain>
    </source>
</reference>
<evidence type="ECO:0000313" key="2">
    <source>
        <dbReference type="EMBL" id="NCI52112.1"/>
    </source>
</evidence>
<dbReference type="Gene3D" id="2.40.10.10">
    <property type="entry name" value="Trypsin-like serine proteases"/>
    <property type="match status" value="2"/>
</dbReference>
<name>A0ABW9ZY55_9BACT</name>
<dbReference type="InterPro" id="IPR009003">
    <property type="entry name" value="Peptidase_S1_PA"/>
</dbReference>
<evidence type="ECO:0000256" key="1">
    <source>
        <dbReference type="SAM" id="Phobius"/>
    </source>
</evidence>
<keyword evidence="3" id="KW-1185">Reference proteome</keyword>
<sequence>MKRIRGQSKFFKKIHLGKMYLLVNFFLYFLVIVDSVYSQHSAEFKIDESEQLFNLVTKIKGYRIVNQNGKTTQVVSIGSGFFFEFDFGLNKKMTCLVTNKHVVENCDFGDFELNSMNNDGSPNYGDILKIRLKNYKKLWLYHPSEDLAILPITPLLNLIAQNYKRKVYLRKLIESYIPNEQKLNELTAIEDVFMIGYPKGFSDSINNIPILRRGTTATPVFINYNKKPQFLLDISIYAGSSGSPILIYNPISYVDKKTNSTMFGKRFYFLGIAVESREYEAKGTAISKNGSQIIETRTWLPFGIAIGIKSSELLIMKKYIESRTTDSYIELYKSSLN</sequence>
<dbReference type="Proteomes" id="UP000753802">
    <property type="component" value="Unassembled WGS sequence"/>
</dbReference>
<dbReference type="InterPro" id="IPR043504">
    <property type="entry name" value="Peptidase_S1_PA_chymotrypsin"/>
</dbReference>
<accession>A0ABW9ZY55</accession>
<gene>
    <name evidence="2" type="ORF">GWC95_19465</name>
</gene>
<organism evidence="2 3">
    <name type="scientific">Sediminibacterium roseum</name>
    <dbReference type="NCBI Taxonomy" id="1978412"/>
    <lineage>
        <taxon>Bacteria</taxon>
        <taxon>Pseudomonadati</taxon>
        <taxon>Bacteroidota</taxon>
        <taxon>Chitinophagia</taxon>
        <taxon>Chitinophagales</taxon>
        <taxon>Chitinophagaceae</taxon>
        <taxon>Sediminibacterium</taxon>
    </lineage>
</organism>
<dbReference type="EMBL" id="JAACJS010000015">
    <property type="protein sequence ID" value="NCI52112.1"/>
    <property type="molecule type" value="Genomic_DNA"/>
</dbReference>
<evidence type="ECO:0000313" key="3">
    <source>
        <dbReference type="Proteomes" id="UP000753802"/>
    </source>
</evidence>
<keyword evidence="1" id="KW-0472">Membrane</keyword>
<keyword evidence="1" id="KW-1133">Transmembrane helix</keyword>
<feature type="transmembrane region" description="Helical" evidence="1">
    <location>
        <begin position="20"/>
        <end position="37"/>
    </location>
</feature>
<protein>
    <submittedName>
        <fullName evidence="2">Trypsin-like peptidase domain-containing protein</fullName>
    </submittedName>
</protein>
<proteinExistence type="predicted"/>
<keyword evidence="1" id="KW-0812">Transmembrane</keyword>
<comment type="caution">
    <text evidence="2">The sequence shown here is derived from an EMBL/GenBank/DDBJ whole genome shotgun (WGS) entry which is preliminary data.</text>
</comment>
<dbReference type="RefSeq" id="WP_161820369.1">
    <property type="nucleotide sequence ID" value="NZ_JAACJS010000015.1"/>
</dbReference>
<dbReference type="SUPFAM" id="SSF50494">
    <property type="entry name" value="Trypsin-like serine proteases"/>
    <property type="match status" value="1"/>
</dbReference>
<dbReference type="Pfam" id="PF13365">
    <property type="entry name" value="Trypsin_2"/>
    <property type="match status" value="1"/>
</dbReference>